<protein>
    <submittedName>
        <fullName evidence="1">Uncharacterized protein</fullName>
    </submittedName>
</protein>
<reference evidence="1 2" key="1">
    <citation type="journal article" date="2018" name="Sci. Rep.">
        <title>Genomic signatures of local adaptation to the degree of environmental predictability in rotifers.</title>
        <authorList>
            <person name="Franch-Gras L."/>
            <person name="Hahn C."/>
            <person name="Garcia-Roger E.M."/>
            <person name="Carmona M.J."/>
            <person name="Serra M."/>
            <person name="Gomez A."/>
        </authorList>
    </citation>
    <scope>NUCLEOTIDE SEQUENCE [LARGE SCALE GENOMIC DNA]</scope>
    <source>
        <strain evidence="1">HYR1</strain>
    </source>
</reference>
<evidence type="ECO:0000313" key="2">
    <source>
        <dbReference type="Proteomes" id="UP000276133"/>
    </source>
</evidence>
<name>A0A3M7PJB4_BRAPC</name>
<dbReference type="AlphaFoldDB" id="A0A3M7PJB4"/>
<proteinExistence type="predicted"/>
<dbReference type="EMBL" id="REGN01010386">
    <property type="protein sequence ID" value="RMZ99162.1"/>
    <property type="molecule type" value="Genomic_DNA"/>
</dbReference>
<keyword evidence="2" id="KW-1185">Reference proteome</keyword>
<gene>
    <name evidence="1" type="ORF">BpHYR1_006730</name>
</gene>
<dbReference type="Proteomes" id="UP000276133">
    <property type="component" value="Unassembled WGS sequence"/>
</dbReference>
<comment type="caution">
    <text evidence="1">The sequence shown here is derived from an EMBL/GenBank/DDBJ whole genome shotgun (WGS) entry which is preliminary data.</text>
</comment>
<accession>A0A3M7PJB4</accession>
<evidence type="ECO:0000313" key="1">
    <source>
        <dbReference type="EMBL" id="RMZ99162.1"/>
    </source>
</evidence>
<organism evidence="1 2">
    <name type="scientific">Brachionus plicatilis</name>
    <name type="common">Marine rotifer</name>
    <name type="synonym">Brachionus muelleri</name>
    <dbReference type="NCBI Taxonomy" id="10195"/>
    <lineage>
        <taxon>Eukaryota</taxon>
        <taxon>Metazoa</taxon>
        <taxon>Spiralia</taxon>
        <taxon>Gnathifera</taxon>
        <taxon>Rotifera</taxon>
        <taxon>Eurotatoria</taxon>
        <taxon>Monogononta</taxon>
        <taxon>Pseudotrocha</taxon>
        <taxon>Ploima</taxon>
        <taxon>Brachionidae</taxon>
        <taxon>Brachionus</taxon>
    </lineage>
</organism>
<sequence length="63" mass="7371">MKKSLHKVKHLKGKDSSGERIWVFGIVERFTKPENKNCIIGKLWFTYPTRPIIVILNMKSLKS</sequence>